<dbReference type="Gene3D" id="3.30.200.20">
    <property type="entry name" value="Phosphorylase Kinase, domain 1"/>
    <property type="match status" value="1"/>
</dbReference>
<sequence>MDALEERLRAVVADVRLEPDVAVTGLHRLTGGASRETWAFDVAGPGGVLEPLILRRDPPTDARPEGMTVEALAIRAATRHGVPGPQIVAHSDDPRALESPYIIMQRIEGETLARRILRDEEFADIRPRLATLCGEILARIHSIPVEEVPGLERRDPVAFLRRRIDGFTDVSPAFELGLRWLDAHRPPPTPETVVHGDFRNGNLILGPTAVRAVLDWEMVHAGDPMEDLGWLCVRAWRFGSELPVGGFGTYEDLFVAYEAAGGRRVDPAVVHWWEVYGTIEWGVGCLEMAWRHLSGDESSIELAAIGRRVWEQEYDLLLLLEAAH</sequence>
<evidence type="ECO:0000259" key="1">
    <source>
        <dbReference type="Pfam" id="PF01636"/>
    </source>
</evidence>
<dbReference type="InterPro" id="IPR041726">
    <property type="entry name" value="ACAD10_11_N"/>
</dbReference>
<dbReference type="RefSeq" id="WP_270039116.1">
    <property type="nucleotide sequence ID" value="NZ_JAPDOD010000005.1"/>
</dbReference>
<dbReference type="InterPro" id="IPR002575">
    <property type="entry name" value="Aminoglycoside_PTrfase"/>
</dbReference>
<evidence type="ECO:0000313" key="3">
    <source>
        <dbReference type="Proteomes" id="UP001149140"/>
    </source>
</evidence>
<gene>
    <name evidence="2" type="ORF">OM076_08655</name>
</gene>
<reference evidence="2" key="1">
    <citation type="submission" date="2022-10" db="EMBL/GenBank/DDBJ databases">
        <title>The WGS of Solirubrobacter ginsenosidimutans DSM 21036.</title>
        <authorList>
            <person name="Jiang Z."/>
        </authorList>
    </citation>
    <scope>NUCLEOTIDE SEQUENCE</scope>
    <source>
        <strain evidence="2">DSM 21036</strain>
    </source>
</reference>
<dbReference type="CDD" id="cd05154">
    <property type="entry name" value="ACAD10_11_N-like"/>
    <property type="match status" value="1"/>
</dbReference>
<dbReference type="PANTHER" id="PTHR21310:SF57">
    <property type="entry name" value="BLR2944 PROTEIN"/>
    <property type="match status" value="1"/>
</dbReference>
<dbReference type="AlphaFoldDB" id="A0A9X3MQ30"/>
<organism evidence="2 3">
    <name type="scientific">Solirubrobacter ginsenosidimutans</name>
    <dbReference type="NCBI Taxonomy" id="490573"/>
    <lineage>
        <taxon>Bacteria</taxon>
        <taxon>Bacillati</taxon>
        <taxon>Actinomycetota</taxon>
        <taxon>Thermoleophilia</taxon>
        <taxon>Solirubrobacterales</taxon>
        <taxon>Solirubrobacteraceae</taxon>
        <taxon>Solirubrobacter</taxon>
    </lineage>
</organism>
<accession>A0A9X3MQ30</accession>
<feature type="domain" description="Aminoglycoside phosphotransferase" evidence="1">
    <location>
        <begin position="27"/>
        <end position="240"/>
    </location>
</feature>
<name>A0A9X3MQ30_9ACTN</name>
<dbReference type="Gene3D" id="3.90.1200.10">
    <property type="match status" value="1"/>
</dbReference>
<dbReference type="Pfam" id="PF01636">
    <property type="entry name" value="APH"/>
    <property type="match status" value="1"/>
</dbReference>
<comment type="caution">
    <text evidence="2">The sequence shown here is derived from an EMBL/GenBank/DDBJ whole genome shotgun (WGS) entry which is preliminary data.</text>
</comment>
<dbReference type="InterPro" id="IPR011009">
    <property type="entry name" value="Kinase-like_dom_sf"/>
</dbReference>
<evidence type="ECO:0000313" key="2">
    <source>
        <dbReference type="EMBL" id="MDA0160332.1"/>
    </source>
</evidence>
<dbReference type="InterPro" id="IPR051678">
    <property type="entry name" value="AGP_Transferase"/>
</dbReference>
<proteinExistence type="predicted"/>
<protein>
    <submittedName>
        <fullName evidence="2">Phosphotransferase family protein</fullName>
    </submittedName>
</protein>
<dbReference type="PANTHER" id="PTHR21310">
    <property type="entry name" value="AMINOGLYCOSIDE PHOSPHOTRANSFERASE-RELATED-RELATED"/>
    <property type="match status" value="1"/>
</dbReference>
<dbReference type="SUPFAM" id="SSF56112">
    <property type="entry name" value="Protein kinase-like (PK-like)"/>
    <property type="match status" value="1"/>
</dbReference>
<dbReference type="EMBL" id="JAPDOD010000005">
    <property type="protein sequence ID" value="MDA0160332.1"/>
    <property type="molecule type" value="Genomic_DNA"/>
</dbReference>
<dbReference type="Proteomes" id="UP001149140">
    <property type="component" value="Unassembled WGS sequence"/>
</dbReference>
<keyword evidence="3" id="KW-1185">Reference proteome</keyword>